<dbReference type="InterPro" id="IPR036318">
    <property type="entry name" value="FAD-bd_PCMH-like_sf"/>
</dbReference>
<evidence type="ECO:0000313" key="6">
    <source>
        <dbReference type="Proteomes" id="UP000199125"/>
    </source>
</evidence>
<dbReference type="PANTHER" id="PTHR43716">
    <property type="entry name" value="D-2-HYDROXYGLUTARATE DEHYDROGENASE, MITOCHONDRIAL"/>
    <property type="match status" value="1"/>
</dbReference>
<dbReference type="InterPro" id="IPR016164">
    <property type="entry name" value="FAD-linked_Oxase-like_C"/>
</dbReference>
<organism evidence="5 6">
    <name type="scientific">Paracoccus alkenifer</name>
    <dbReference type="NCBI Taxonomy" id="65735"/>
    <lineage>
        <taxon>Bacteria</taxon>
        <taxon>Pseudomonadati</taxon>
        <taxon>Pseudomonadota</taxon>
        <taxon>Alphaproteobacteria</taxon>
        <taxon>Rhodobacterales</taxon>
        <taxon>Paracoccaceae</taxon>
        <taxon>Paracoccus</taxon>
    </lineage>
</organism>
<dbReference type="OrthoDB" id="9811557at2"/>
<dbReference type="AlphaFoldDB" id="A0A1H6N0F8"/>
<keyword evidence="3" id="KW-0274">FAD</keyword>
<dbReference type="EMBL" id="FNXG01000004">
    <property type="protein sequence ID" value="SEI05531.1"/>
    <property type="molecule type" value="Genomic_DNA"/>
</dbReference>
<dbReference type="SUPFAM" id="SSF55103">
    <property type="entry name" value="FAD-linked oxidases, C-terminal domain"/>
    <property type="match status" value="1"/>
</dbReference>
<dbReference type="Gene3D" id="3.30.465.10">
    <property type="match status" value="1"/>
</dbReference>
<dbReference type="Gene3D" id="3.30.70.2740">
    <property type="match status" value="1"/>
</dbReference>
<dbReference type="Proteomes" id="UP000199125">
    <property type="component" value="Unassembled WGS sequence"/>
</dbReference>
<dbReference type="Gene3D" id="3.30.70.2190">
    <property type="match status" value="1"/>
</dbReference>
<dbReference type="InterPro" id="IPR016171">
    <property type="entry name" value="Vanillyl_alc_oxidase_C-sub2"/>
</dbReference>
<dbReference type="PROSITE" id="PS51387">
    <property type="entry name" value="FAD_PCMH"/>
    <property type="match status" value="1"/>
</dbReference>
<evidence type="ECO:0000256" key="2">
    <source>
        <dbReference type="ARBA" id="ARBA00022630"/>
    </source>
</evidence>
<dbReference type="GO" id="GO:0003824">
    <property type="term" value="F:catalytic activity"/>
    <property type="evidence" value="ECO:0007669"/>
    <property type="project" value="InterPro"/>
</dbReference>
<reference evidence="6" key="1">
    <citation type="submission" date="2016-10" db="EMBL/GenBank/DDBJ databases">
        <authorList>
            <person name="Varghese N."/>
            <person name="Submissions S."/>
        </authorList>
    </citation>
    <scope>NUCLEOTIDE SEQUENCE [LARGE SCALE GENOMIC DNA]</scope>
    <source>
        <strain evidence="6">DSM 11593</strain>
    </source>
</reference>
<dbReference type="InterPro" id="IPR016166">
    <property type="entry name" value="FAD-bd_PCMH"/>
</dbReference>
<dbReference type="InterPro" id="IPR004113">
    <property type="entry name" value="FAD-bd_oxidored_4_C"/>
</dbReference>
<dbReference type="Gene3D" id="1.10.45.10">
    <property type="entry name" value="Vanillyl-alcohol Oxidase, Chain A, domain 4"/>
    <property type="match status" value="1"/>
</dbReference>
<dbReference type="InterPro" id="IPR006094">
    <property type="entry name" value="Oxid_FAD_bind_N"/>
</dbReference>
<dbReference type="STRING" id="65735.SAMN04488075_2531"/>
<feature type="domain" description="FAD-binding PCMH-type" evidence="4">
    <location>
        <begin position="37"/>
        <end position="217"/>
    </location>
</feature>
<name>A0A1H6N0F8_9RHOB</name>
<dbReference type="GO" id="GO:0022904">
    <property type="term" value="P:respiratory electron transport chain"/>
    <property type="evidence" value="ECO:0007669"/>
    <property type="project" value="TreeGrafter"/>
</dbReference>
<dbReference type="InterPro" id="IPR016169">
    <property type="entry name" value="FAD-bd_PCMH_sub2"/>
</dbReference>
<proteinExistence type="inferred from homology"/>
<dbReference type="Pfam" id="PF02913">
    <property type="entry name" value="FAD-oxidase_C"/>
    <property type="match status" value="1"/>
</dbReference>
<accession>A0A1H6N0F8</accession>
<evidence type="ECO:0000313" key="5">
    <source>
        <dbReference type="EMBL" id="SEI05531.1"/>
    </source>
</evidence>
<dbReference type="SUPFAM" id="SSF56176">
    <property type="entry name" value="FAD-binding/transporter-associated domain-like"/>
    <property type="match status" value="1"/>
</dbReference>
<evidence type="ECO:0000259" key="4">
    <source>
        <dbReference type="PROSITE" id="PS51387"/>
    </source>
</evidence>
<gene>
    <name evidence="5" type="ORF">SAMN04488075_2531</name>
</gene>
<keyword evidence="6" id="KW-1185">Reference proteome</keyword>
<dbReference type="Pfam" id="PF01565">
    <property type="entry name" value="FAD_binding_4"/>
    <property type="match status" value="1"/>
</dbReference>
<dbReference type="GO" id="GO:0071949">
    <property type="term" value="F:FAD binding"/>
    <property type="evidence" value="ECO:0007669"/>
    <property type="project" value="InterPro"/>
</dbReference>
<sequence length="474" mass="48891">MPIPAGLSGQLAGLLGPRGWVAAPDAAPWQRDWLDRYGEPPLGVARPASTAEVAAVMRLCHAAGVAAVPQGGNTGLCGGAVLDRPGGVILSLSRMAAIGVPDPASGAIEVEAGAVLATLHQALDGTGLMFPLHLGAEGSARIGGLIGTNAGGSHAFRYGMMGDLVLGLEVVLPDGTVWDGLRAVQKDNAGYQLRRVFVGSEGSLGIVTRAVLRLFPAPRQRASALLALPDLAAAVAFGTRLRAEAGEFLTGLEFFSDLGLDLALKHVSSVGYPLSIRGGAYVLVEVASGSDLVPLDDILGGVLEWGMEAGLVLDGALAASEAQRAAFWRLREEQPEGQRLEGPQLKHDIAVPPGRIAEFVTSAAALCEALLPGVRINPFGHLGDGNIHYNLSPPQGAADFAGTEARLALRLARLATDMGGSFAAEHGLGRSKVALADALRPPTERALMAALKRAFDPRGRLNPGVVVGQPESCP</sequence>
<dbReference type="InterPro" id="IPR051264">
    <property type="entry name" value="FAD-oxidored/transferase_4"/>
</dbReference>
<evidence type="ECO:0000256" key="1">
    <source>
        <dbReference type="ARBA" id="ARBA00008000"/>
    </source>
</evidence>
<evidence type="ECO:0000256" key="3">
    <source>
        <dbReference type="ARBA" id="ARBA00022827"/>
    </source>
</evidence>
<keyword evidence="2" id="KW-0285">Flavoprotein</keyword>
<dbReference type="PANTHER" id="PTHR43716:SF2">
    <property type="entry name" value="BLL6224 PROTEIN"/>
    <property type="match status" value="1"/>
</dbReference>
<protein>
    <submittedName>
        <fullName evidence="5">FAD/FMN-containing dehydrogenase</fullName>
    </submittedName>
</protein>
<comment type="similarity">
    <text evidence="1">Belongs to the FAD-binding oxidoreductase/transferase type 4 family.</text>
</comment>